<feature type="compositionally biased region" description="Polar residues" evidence="1">
    <location>
        <begin position="1"/>
        <end position="10"/>
    </location>
</feature>
<evidence type="ECO:0000313" key="3">
    <source>
        <dbReference type="Proteomes" id="UP000053617"/>
    </source>
</evidence>
<dbReference type="GeneID" id="25294363"/>
<protein>
    <submittedName>
        <fullName evidence="2">Uncharacterized protein</fullName>
    </submittedName>
</protein>
<dbReference type="OrthoDB" id="4161656at2759"/>
<evidence type="ECO:0000313" key="2">
    <source>
        <dbReference type="EMBL" id="KIX05420.1"/>
    </source>
</evidence>
<dbReference type="Proteomes" id="UP000053617">
    <property type="component" value="Unassembled WGS sequence"/>
</dbReference>
<dbReference type="AlphaFoldDB" id="A0A0D2J8J3"/>
<feature type="region of interest" description="Disordered" evidence="1">
    <location>
        <begin position="66"/>
        <end position="144"/>
    </location>
</feature>
<feature type="compositionally biased region" description="Acidic residues" evidence="1">
    <location>
        <begin position="115"/>
        <end position="144"/>
    </location>
</feature>
<name>A0A0D2J8J3_9EURO</name>
<dbReference type="EMBL" id="KN847478">
    <property type="protein sequence ID" value="KIX05420.1"/>
    <property type="molecule type" value="Genomic_DNA"/>
</dbReference>
<dbReference type="VEuPathDB" id="FungiDB:Z518_06292"/>
<evidence type="ECO:0000256" key="1">
    <source>
        <dbReference type="SAM" id="MobiDB-lite"/>
    </source>
</evidence>
<sequence>MSSSQESTGASPVRSPSVSPRLIRNARPRFPTHRRRCSLPTYPARPQLRRTSRQVSRMVTAFTLLDDPNNSTLSEGSDDNEEAVNPNAPRLHRSPAYRNLNNMANERPGTPPIQYEEDAAVDADATDDEDNEDDGDDVTDDDDPAYERVLMGVDFNDPVFDAQGRLRAGLEFIAHAGDDVDALDGPLPDGAQRGNPVAVRARANLMVAGNEVLAAFQDLERLLWATRAERDDAREQLHRWRGEALRLGSFFGGW</sequence>
<gene>
    <name evidence="2" type="ORF">Z518_06292</name>
</gene>
<feature type="compositionally biased region" description="Low complexity" evidence="1">
    <location>
        <begin position="11"/>
        <end position="21"/>
    </location>
</feature>
<keyword evidence="3" id="KW-1185">Reference proteome</keyword>
<dbReference type="RefSeq" id="XP_013272556.1">
    <property type="nucleotide sequence ID" value="XM_013417102.1"/>
</dbReference>
<dbReference type="STRING" id="1442369.A0A0D2J8J3"/>
<feature type="compositionally biased region" description="Basic residues" evidence="1">
    <location>
        <begin position="24"/>
        <end position="37"/>
    </location>
</feature>
<dbReference type="HOGENOM" id="CLU_1094786_0_0_1"/>
<reference evidence="2 3" key="1">
    <citation type="submission" date="2015-01" db="EMBL/GenBank/DDBJ databases">
        <title>The Genome Sequence of Rhinocladiella mackenzie CBS 650.93.</title>
        <authorList>
            <consortium name="The Broad Institute Genomics Platform"/>
            <person name="Cuomo C."/>
            <person name="de Hoog S."/>
            <person name="Gorbushina A."/>
            <person name="Stielow B."/>
            <person name="Teixiera M."/>
            <person name="Abouelleil A."/>
            <person name="Chapman S.B."/>
            <person name="Priest M."/>
            <person name="Young S.K."/>
            <person name="Wortman J."/>
            <person name="Nusbaum C."/>
            <person name="Birren B."/>
        </authorList>
    </citation>
    <scope>NUCLEOTIDE SEQUENCE [LARGE SCALE GENOMIC DNA]</scope>
    <source>
        <strain evidence="2 3">CBS 650.93</strain>
    </source>
</reference>
<feature type="region of interest" description="Disordered" evidence="1">
    <location>
        <begin position="1"/>
        <end position="54"/>
    </location>
</feature>
<accession>A0A0D2J8J3</accession>
<organism evidence="2 3">
    <name type="scientific">Rhinocladiella mackenziei CBS 650.93</name>
    <dbReference type="NCBI Taxonomy" id="1442369"/>
    <lineage>
        <taxon>Eukaryota</taxon>
        <taxon>Fungi</taxon>
        <taxon>Dikarya</taxon>
        <taxon>Ascomycota</taxon>
        <taxon>Pezizomycotina</taxon>
        <taxon>Eurotiomycetes</taxon>
        <taxon>Chaetothyriomycetidae</taxon>
        <taxon>Chaetothyriales</taxon>
        <taxon>Herpotrichiellaceae</taxon>
        <taxon>Rhinocladiella</taxon>
    </lineage>
</organism>
<proteinExistence type="predicted"/>